<evidence type="ECO:0000256" key="6">
    <source>
        <dbReference type="RuleBase" id="RU004504"/>
    </source>
</evidence>
<evidence type="ECO:0000256" key="5">
    <source>
        <dbReference type="ARBA" id="ARBA00050776"/>
    </source>
</evidence>
<proteinExistence type="inferred from homology"/>
<keyword evidence="4" id="KW-0663">Pyridoxal phosphate</keyword>
<accession>A0A7W9SG15</accession>
<comment type="caution">
    <text evidence="8">The sequence shown here is derived from an EMBL/GenBank/DDBJ whole genome shotgun (WGS) entry which is preliminary data.</text>
</comment>
<evidence type="ECO:0000313" key="8">
    <source>
        <dbReference type="EMBL" id="MBB6041469.1"/>
    </source>
</evidence>
<dbReference type="AlphaFoldDB" id="A0A7W9SG15"/>
<dbReference type="PANTHER" id="PTHR43586:SF4">
    <property type="entry name" value="ISOPENICILLIN N EPIMERASE"/>
    <property type="match status" value="1"/>
</dbReference>
<sequence>MIYLDNAATSQKKPKEVLEAVLHAMESMGNAGRSTHEAAHSSTKTVFDTRVLLTEFFHGKNPSHCIFTKNSTESLNMAILGSLKPGDHVITTVMEHNSVLRPLYAMERQGVELSFCALDEHGILDYASLEKLWKKNTKAIVHTHASNLTGDLVDLEKISTFVKEKSLLWIVDASQTAGVYDIDMEKLGIDILCFTGHKSLLGPQGTGGMLIKEGISLRSLSYGGTGVETYNEDMPLEYPNHLEAGTLNAHGIAGLHEGVAYIQREGITTIREKELSLMEQFKKGIESLPGVKLYGNFQEKKRCPIVSMNLYAYDSAMVSDELFTRFNIATRAGGHCAPLMHKALNNVEQGCVRFSFSHFNTEEEVAKAVEAIRILSEEG</sequence>
<dbReference type="InterPro" id="IPR016454">
    <property type="entry name" value="Cysteine_dSase"/>
</dbReference>
<dbReference type="Proteomes" id="UP000522163">
    <property type="component" value="Unassembled WGS sequence"/>
</dbReference>
<evidence type="ECO:0000313" key="9">
    <source>
        <dbReference type="Proteomes" id="UP000522163"/>
    </source>
</evidence>
<dbReference type="PANTHER" id="PTHR43586">
    <property type="entry name" value="CYSTEINE DESULFURASE"/>
    <property type="match status" value="1"/>
</dbReference>
<evidence type="ECO:0000256" key="2">
    <source>
        <dbReference type="ARBA" id="ARBA00010447"/>
    </source>
</evidence>
<comment type="cofactor">
    <cofactor evidence="1 6">
        <name>pyridoxal 5'-phosphate</name>
        <dbReference type="ChEBI" id="CHEBI:597326"/>
    </cofactor>
</comment>
<dbReference type="Gene3D" id="3.90.1150.10">
    <property type="entry name" value="Aspartate Aminotransferase, domain 1"/>
    <property type="match status" value="1"/>
</dbReference>
<dbReference type="EC" id="2.8.1.7" evidence="3"/>
<dbReference type="InterPro" id="IPR015422">
    <property type="entry name" value="PyrdxlP-dep_Trfase_small"/>
</dbReference>
<dbReference type="InterPro" id="IPR010969">
    <property type="entry name" value="Cys_dSase-rel_unknwn_funct"/>
</dbReference>
<dbReference type="PIRSF" id="PIRSF005572">
    <property type="entry name" value="NifS"/>
    <property type="match status" value="1"/>
</dbReference>
<organism evidence="8 9">
    <name type="scientific">Oribacterium sinus</name>
    <dbReference type="NCBI Taxonomy" id="237576"/>
    <lineage>
        <taxon>Bacteria</taxon>
        <taxon>Bacillati</taxon>
        <taxon>Bacillota</taxon>
        <taxon>Clostridia</taxon>
        <taxon>Lachnospirales</taxon>
        <taxon>Lachnospiraceae</taxon>
        <taxon>Oribacterium</taxon>
    </lineage>
</organism>
<dbReference type="InterPro" id="IPR015424">
    <property type="entry name" value="PyrdxlP-dep_Trfase"/>
</dbReference>
<dbReference type="GeneID" id="85014989"/>
<dbReference type="InterPro" id="IPR020578">
    <property type="entry name" value="Aminotrans_V_PyrdxlP_BS"/>
</dbReference>
<dbReference type="InterPro" id="IPR000192">
    <property type="entry name" value="Aminotrans_V_dom"/>
</dbReference>
<name>A0A7W9SG15_9FIRM</name>
<dbReference type="InterPro" id="IPR015421">
    <property type="entry name" value="PyrdxlP-dep_Trfase_major"/>
</dbReference>
<reference evidence="8 9" key="1">
    <citation type="submission" date="2020-08" db="EMBL/GenBank/DDBJ databases">
        <title>Genomic Encyclopedia of Type Strains, Phase IV (KMG-IV): sequencing the most valuable type-strain genomes for metagenomic binning, comparative biology and taxonomic classification.</title>
        <authorList>
            <person name="Goeker M."/>
        </authorList>
    </citation>
    <scope>NUCLEOTIDE SEQUENCE [LARGE SCALE GENOMIC DNA]</scope>
    <source>
        <strain evidence="8 9">DSM 17245</strain>
    </source>
</reference>
<comment type="catalytic activity">
    <reaction evidence="5">
        <text>(sulfur carrier)-H + L-cysteine = (sulfur carrier)-SH + L-alanine</text>
        <dbReference type="Rhea" id="RHEA:43892"/>
        <dbReference type="Rhea" id="RHEA-COMP:14737"/>
        <dbReference type="Rhea" id="RHEA-COMP:14739"/>
        <dbReference type="ChEBI" id="CHEBI:29917"/>
        <dbReference type="ChEBI" id="CHEBI:35235"/>
        <dbReference type="ChEBI" id="CHEBI:57972"/>
        <dbReference type="ChEBI" id="CHEBI:64428"/>
        <dbReference type="EC" id="2.8.1.7"/>
    </reaction>
</comment>
<protein>
    <recommendedName>
        <fullName evidence="3">cysteine desulfurase</fullName>
        <ecNumber evidence="3">2.8.1.7</ecNumber>
    </recommendedName>
</protein>
<comment type="similarity">
    <text evidence="2">Belongs to the class-V pyridoxal-phosphate-dependent aminotransferase family. Csd subfamily.</text>
</comment>
<dbReference type="Gene3D" id="3.40.640.10">
    <property type="entry name" value="Type I PLP-dependent aspartate aminotransferase-like (Major domain)"/>
    <property type="match status" value="1"/>
</dbReference>
<dbReference type="RefSeq" id="WP_183684077.1">
    <property type="nucleotide sequence ID" value="NZ_JACHHH010000006.1"/>
</dbReference>
<dbReference type="SUPFAM" id="SSF53383">
    <property type="entry name" value="PLP-dependent transferases"/>
    <property type="match status" value="1"/>
</dbReference>
<dbReference type="Pfam" id="PF00266">
    <property type="entry name" value="Aminotran_5"/>
    <property type="match status" value="1"/>
</dbReference>
<evidence type="ECO:0000256" key="4">
    <source>
        <dbReference type="ARBA" id="ARBA00022898"/>
    </source>
</evidence>
<dbReference type="EMBL" id="JACHHH010000006">
    <property type="protein sequence ID" value="MBB6041469.1"/>
    <property type="molecule type" value="Genomic_DNA"/>
</dbReference>
<dbReference type="GO" id="GO:0031071">
    <property type="term" value="F:cysteine desulfurase activity"/>
    <property type="evidence" value="ECO:0007669"/>
    <property type="project" value="UniProtKB-EC"/>
</dbReference>
<evidence type="ECO:0000256" key="3">
    <source>
        <dbReference type="ARBA" id="ARBA00012239"/>
    </source>
</evidence>
<gene>
    <name evidence="8" type="ORF">HNQ46_001449</name>
</gene>
<feature type="domain" description="Aminotransferase class V" evidence="7">
    <location>
        <begin position="2"/>
        <end position="366"/>
    </location>
</feature>
<evidence type="ECO:0000259" key="7">
    <source>
        <dbReference type="Pfam" id="PF00266"/>
    </source>
</evidence>
<evidence type="ECO:0000256" key="1">
    <source>
        <dbReference type="ARBA" id="ARBA00001933"/>
    </source>
</evidence>
<dbReference type="NCBIfam" id="TIGR01977">
    <property type="entry name" value="am_tr_V_EF2568"/>
    <property type="match status" value="1"/>
</dbReference>
<dbReference type="PROSITE" id="PS00595">
    <property type="entry name" value="AA_TRANSFER_CLASS_5"/>
    <property type="match status" value="1"/>
</dbReference>